<evidence type="ECO:0000313" key="2">
    <source>
        <dbReference type="Proteomes" id="UP000466442"/>
    </source>
</evidence>
<reference evidence="1" key="1">
    <citation type="journal article" date="2021" name="Mol. Ecol. Resour.">
        <title>Apolygus lucorum genome provides insights into omnivorousness and mesophyll feeding.</title>
        <authorList>
            <person name="Liu Y."/>
            <person name="Liu H."/>
            <person name="Wang H."/>
            <person name="Huang T."/>
            <person name="Liu B."/>
            <person name="Yang B."/>
            <person name="Yin L."/>
            <person name="Li B."/>
            <person name="Zhang Y."/>
            <person name="Zhang S."/>
            <person name="Jiang F."/>
            <person name="Zhang X."/>
            <person name="Ren Y."/>
            <person name="Wang B."/>
            <person name="Wang S."/>
            <person name="Lu Y."/>
            <person name="Wu K."/>
            <person name="Fan W."/>
            <person name="Wang G."/>
        </authorList>
    </citation>
    <scope>NUCLEOTIDE SEQUENCE</scope>
    <source>
        <strain evidence="1">12Hb</strain>
    </source>
</reference>
<comment type="caution">
    <text evidence="1">The sequence shown here is derived from an EMBL/GenBank/DDBJ whole genome shotgun (WGS) entry which is preliminary data.</text>
</comment>
<proteinExistence type="predicted"/>
<dbReference type="EMBL" id="WIXP02000002">
    <property type="protein sequence ID" value="KAF6215253.1"/>
    <property type="molecule type" value="Genomic_DNA"/>
</dbReference>
<accession>A0A8S9Y242</accession>
<evidence type="ECO:0000313" key="1">
    <source>
        <dbReference type="EMBL" id="KAF6215253.1"/>
    </source>
</evidence>
<gene>
    <name evidence="1" type="ORF">GE061_010005</name>
</gene>
<protein>
    <submittedName>
        <fullName evidence="1">Uncharacterized protein</fullName>
    </submittedName>
</protein>
<keyword evidence="2" id="KW-1185">Reference proteome</keyword>
<organism evidence="1 2">
    <name type="scientific">Apolygus lucorum</name>
    <name type="common">Small green plant bug</name>
    <name type="synonym">Lygocoris lucorum</name>
    <dbReference type="NCBI Taxonomy" id="248454"/>
    <lineage>
        <taxon>Eukaryota</taxon>
        <taxon>Metazoa</taxon>
        <taxon>Ecdysozoa</taxon>
        <taxon>Arthropoda</taxon>
        <taxon>Hexapoda</taxon>
        <taxon>Insecta</taxon>
        <taxon>Pterygota</taxon>
        <taxon>Neoptera</taxon>
        <taxon>Paraneoptera</taxon>
        <taxon>Hemiptera</taxon>
        <taxon>Heteroptera</taxon>
        <taxon>Panheteroptera</taxon>
        <taxon>Cimicomorpha</taxon>
        <taxon>Miridae</taxon>
        <taxon>Mirini</taxon>
        <taxon>Apolygus</taxon>
    </lineage>
</organism>
<sequence>MVVHVYFDKTRALGNAFLSACTTYLLNCLLRESRHMQSISSPPCCTPSRGNSATSQEFNHTTTIETTSSITNFPRSFCGFMTLKDSV</sequence>
<name>A0A8S9Y242_APOLU</name>
<dbReference type="AlphaFoldDB" id="A0A8S9Y242"/>
<dbReference type="Proteomes" id="UP000466442">
    <property type="component" value="Unassembled WGS sequence"/>
</dbReference>